<feature type="domain" description="Endoribonuclease YicC-like C-terminal" evidence="7">
    <location>
        <begin position="174"/>
        <end position="293"/>
    </location>
</feature>
<dbReference type="InterPro" id="IPR013551">
    <property type="entry name" value="YicC-like_C"/>
</dbReference>
<dbReference type="AlphaFoldDB" id="A0A5C8P2X1"/>
<dbReference type="NCBIfam" id="TIGR00255">
    <property type="entry name" value="YicC/YloC family endoribonuclease"/>
    <property type="match status" value="1"/>
</dbReference>
<dbReference type="InterPro" id="IPR005229">
    <property type="entry name" value="YicC/YloC-like"/>
</dbReference>
<evidence type="ECO:0000259" key="7">
    <source>
        <dbReference type="Pfam" id="PF08340"/>
    </source>
</evidence>
<evidence type="ECO:0000313" key="9">
    <source>
        <dbReference type="Proteomes" id="UP000321574"/>
    </source>
</evidence>
<accession>A0A5C8P2X1</accession>
<dbReference type="PANTHER" id="PTHR30636:SF3">
    <property type="entry name" value="UPF0701 PROTEIN YICC"/>
    <property type="match status" value="1"/>
</dbReference>
<comment type="caution">
    <text evidence="8">The sequence shown here is derived from an EMBL/GenBank/DDBJ whole genome shotgun (WGS) entry which is preliminary data.</text>
</comment>
<dbReference type="GO" id="GO:0004521">
    <property type="term" value="F:RNA endonuclease activity"/>
    <property type="evidence" value="ECO:0007669"/>
    <property type="project" value="InterPro"/>
</dbReference>
<reference evidence="8 9" key="1">
    <citation type="submission" date="2019-06" db="EMBL/GenBank/DDBJ databases">
        <title>Cerasibacillus sp. nov., isolated from maize field.</title>
        <authorList>
            <person name="Lin S.-Y."/>
            <person name="Tsai C.-F."/>
            <person name="Young C.-C."/>
        </authorList>
    </citation>
    <scope>NUCLEOTIDE SEQUENCE [LARGE SCALE GENOMIC DNA]</scope>
    <source>
        <strain evidence="8 9">CC-CFT480</strain>
    </source>
</reference>
<dbReference type="RefSeq" id="WP_147665221.1">
    <property type="nucleotide sequence ID" value="NZ_VDUW01000001.1"/>
</dbReference>
<proteinExistence type="inferred from homology"/>
<organism evidence="8 9">
    <name type="scientific">Cerasibacillus terrae</name>
    <dbReference type="NCBI Taxonomy" id="2498845"/>
    <lineage>
        <taxon>Bacteria</taxon>
        <taxon>Bacillati</taxon>
        <taxon>Bacillota</taxon>
        <taxon>Bacilli</taxon>
        <taxon>Bacillales</taxon>
        <taxon>Bacillaceae</taxon>
        <taxon>Cerasibacillus</taxon>
    </lineage>
</organism>
<keyword evidence="3" id="KW-0255">Endonuclease</keyword>
<sequence>MVKSMTGYGKDVIKLGDTVVTVEIKSVNHRFLDCVPKIPRSLLFLEDKIRKIIQSYFERGRIEVFISLSGEKLMKKTLRIEWEMMDQYVSYMKQMKERYGLTDNISLSFLATNPDCIQVIDEINEAGEWEKQLLDGVTRACENLQEMRKKEGQFLIEDIHKYLHMIEKLIHQLEKYRPKVIEAYRLRIKDRIYDFLEGNTPVEEERLAQEIALLTEKGDITEEITRMYSHVDHFQKITKELGAIGRKMDFITQEMLREVNTIGSKSIDHRISEWSIQLKSAIEKIKEQVQNIE</sequence>
<keyword evidence="2" id="KW-0540">Nuclease</keyword>
<gene>
    <name evidence="8" type="ORF">FHP05_01020</name>
</gene>
<dbReference type="EMBL" id="VDUW01000001">
    <property type="protein sequence ID" value="TXL67627.1"/>
    <property type="molecule type" value="Genomic_DNA"/>
</dbReference>
<evidence type="ECO:0000256" key="5">
    <source>
        <dbReference type="ARBA" id="ARBA00035648"/>
    </source>
</evidence>
<comment type="similarity">
    <text evidence="5">Belongs to the YicC/YloC family.</text>
</comment>
<evidence type="ECO:0000256" key="3">
    <source>
        <dbReference type="ARBA" id="ARBA00022759"/>
    </source>
</evidence>
<evidence type="ECO:0000313" key="8">
    <source>
        <dbReference type="EMBL" id="TXL67627.1"/>
    </source>
</evidence>
<evidence type="ECO:0000256" key="1">
    <source>
        <dbReference type="ARBA" id="ARBA00001968"/>
    </source>
</evidence>
<dbReference type="InterPro" id="IPR013527">
    <property type="entry name" value="YicC-like_N"/>
</dbReference>
<evidence type="ECO:0000259" key="6">
    <source>
        <dbReference type="Pfam" id="PF03755"/>
    </source>
</evidence>
<keyword evidence="4" id="KW-0378">Hydrolase</keyword>
<dbReference type="Pfam" id="PF08340">
    <property type="entry name" value="YicC-like_C"/>
    <property type="match status" value="1"/>
</dbReference>
<protein>
    <submittedName>
        <fullName evidence="8">YicC family protein</fullName>
    </submittedName>
</protein>
<name>A0A5C8P2X1_9BACI</name>
<feature type="domain" description="Endoribonuclease YicC-like N-terminal" evidence="6">
    <location>
        <begin position="2"/>
        <end position="155"/>
    </location>
</feature>
<dbReference type="OrthoDB" id="9771229at2"/>
<dbReference type="Pfam" id="PF03755">
    <property type="entry name" value="YicC-like_N"/>
    <property type="match status" value="1"/>
</dbReference>
<comment type="cofactor">
    <cofactor evidence="1">
        <name>a divalent metal cation</name>
        <dbReference type="ChEBI" id="CHEBI:60240"/>
    </cofactor>
</comment>
<evidence type="ECO:0000256" key="4">
    <source>
        <dbReference type="ARBA" id="ARBA00022801"/>
    </source>
</evidence>
<dbReference type="Proteomes" id="UP000321574">
    <property type="component" value="Unassembled WGS sequence"/>
</dbReference>
<keyword evidence="9" id="KW-1185">Reference proteome</keyword>
<evidence type="ECO:0000256" key="2">
    <source>
        <dbReference type="ARBA" id="ARBA00022722"/>
    </source>
</evidence>
<dbReference type="PANTHER" id="PTHR30636">
    <property type="entry name" value="UPF0701 PROTEIN YICC"/>
    <property type="match status" value="1"/>
</dbReference>
<dbReference type="GO" id="GO:0016787">
    <property type="term" value="F:hydrolase activity"/>
    <property type="evidence" value="ECO:0007669"/>
    <property type="project" value="UniProtKB-KW"/>
</dbReference>